<reference evidence="16" key="1">
    <citation type="submission" date="2025-08" db="UniProtKB">
        <authorList>
            <consortium name="RefSeq"/>
        </authorList>
    </citation>
    <scope>IDENTIFICATION</scope>
    <source>
        <tissue evidence="16">Gonads</tissue>
    </source>
</reference>
<evidence type="ECO:0000256" key="10">
    <source>
        <dbReference type="ARBA" id="ARBA00042704"/>
    </source>
</evidence>
<proteinExistence type="predicted"/>
<dbReference type="Gene3D" id="3.40.50.1820">
    <property type="entry name" value="alpha/beta hydrolase"/>
    <property type="match status" value="1"/>
</dbReference>
<dbReference type="InterPro" id="IPR000073">
    <property type="entry name" value="AB_hydrolase_1"/>
</dbReference>
<dbReference type="OrthoDB" id="408373at2759"/>
<evidence type="ECO:0000256" key="1">
    <source>
        <dbReference type="ARBA" id="ARBA00004173"/>
    </source>
</evidence>
<sequence length="293" mass="32931">MQVSLVACRRIHGQIFRKSLVTSVNLSNVSRRNMAGCSEAKTLERNGKRTIAFRKTEGGSPGVVFCSGYWSTMMGEKATVLEEFCRKKKLAYVRFDYQCCGASPGDPREATLSHWKEDVLDVLDLLTQGPQIIVGSSMGGWLGLIAAMERPERVQAFIGIAASPDFPDRKFQQMPKQVQEKIMTTGEVDYPSSYGQFIMTRDFLLDSRQHNILHFPTIPVHRPIRLLHGVKDDAVPYMLSLSLMQKLESNDIDVILRKDGDHRLSREEDLQLLLNAVDEMVKKVQGGNVLSSL</sequence>
<keyword evidence="5" id="KW-0496">Mitochondrion</keyword>
<evidence type="ECO:0000256" key="3">
    <source>
        <dbReference type="ARBA" id="ARBA00022801"/>
    </source>
</evidence>
<dbReference type="Pfam" id="PF00561">
    <property type="entry name" value="Abhydrolase_1"/>
    <property type="match status" value="1"/>
</dbReference>
<dbReference type="GeneID" id="106155863"/>
<dbReference type="GO" id="GO:0102390">
    <property type="term" value="F:mycophenolic acid acyl-glucuronide esterase activity"/>
    <property type="evidence" value="ECO:0007669"/>
    <property type="project" value="UniProtKB-EC"/>
</dbReference>
<comment type="catalytic activity">
    <reaction evidence="12">
        <text>S-hexadecanoyl-L-cysteinyl-[protein] + H2O = L-cysteinyl-[protein] + hexadecanoate + H(+)</text>
        <dbReference type="Rhea" id="RHEA:19233"/>
        <dbReference type="Rhea" id="RHEA-COMP:10131"/>
        <dbReference type="Rhea" id="RHEA-COMP:11032"/>
        <dbReference type="ChEBI" id="CHEBI:7896"/>
        <dbReference type="ChEBI" id="CHEBI:15377"/>
        <dbReference type="ChEBI" id="CHEBI:15378"/>
        <dbReference type="ChEBI" id="CHEBI:29950"/>
        <dbReference type="ChEBI" id="CHEBI:74151"/>
        <dbReference type="EC" id="3.1.2.22"/>
    </reaction>
    <physiologicalReaction direction="left-to-right" evidence="12">
        <dbReference type="Rhea" id="RHEA:19234"/>
    </physiologicalReaction>
</comment>
<evidence type="ECO:0000256" key="12">
    <source>
        <dbReference type="ARBA" id="ARBA00047409"/>
    </source>
</evidence>
<dbReference type="InParanoid" id="A0A1S3HJN7"/>
<dbReference type="RefSeq" id="XP_013386340.1">
    <property type="nucleotide sequence ID" value="XM_013530886.1"/>
</dbReference>
<dbReference type="InterPro" id="IPR029058">
    <property type="entry name" value="AB_hydrolase_fold"/>
</dbReference>
<protein>
    <recommendedName>
        <fullName evidence="7">Palmitoyl-protein thioesterase ABHD10, mitochondrial</fullName>
        <ecNumber evidence="6">3.1.1.93</ecNumber>
        <ecNumber evidence="2">3.1.2.22</ecNumber>
    </recommendedName>
    <alternativeName>
        <fullName evidence="9">Acyl-protein thioesterase ABHD10</fullName>
    </alternativeName>
    <alternativeName>
        <fullName evidence="10">Alpha/beta hydrolase domain-containing protein 10</fullName>
    </alternativeName>
    <alternativeName>
        <fullName evidence="8">Mycophenolic acid acyl-glucuronide esterase, mitochondrial</fullName>
    </alternativeName>
</protein>
<evidence type="ECO:0000256" key="11">
    <source>
        <dbReference type="ARBA" id="ARBA00046047"/>
    </source>
</evidence>
<dbReference type="PANTHER" id="PTHR16138">
    <property type="entry name" value="MYCOPHENOLIC ACID ACYL-GLUCURONIDE ESTERASE, MITOCHONDRIAL"/>
    <property type="match status" value="1"/>
</dbReference>
<keyword evidence="15" id="KW-1185">Reference proteome</keyword>
<accession>A0A1S3HJN7</accession>
<dbReference type="GO" id="GO:0005739">
    <property type="term" value="C:mitochondrion"/>
    <property type="evidence" value="ECO:0007669"/>
    <property type="project" value="UniProtKB-SubCell"/>
</dbReference>
<name>A0A1S3HJN7_LINAN</name>
<evidence type="ECO:0000256" key="8">
    <source>
        <dbReference type="ARBA" id="ARBA00041520"/>
    </source>
</evidence>
<dbReference type="AlphaFoldDB" id="A0A1S3HJN7"/>
<evidence type="ECO:0000256" key="13">
    <source>
        <dbReference type="ARBA" id="ARBA00047972"/>
    </source>
</evidence>
<dbReference type="GO" id="GO:0004553">
    <property type="term" value="F:hydrolase activity, hydrolyzing O-glycosyl compounds"/>
    <property type="evidence" value="ECO:0007669"/>
    <property type="project" value="TreeGrafter"/>
</dbReference>
<evidence type="ECO:0000256" key="5">
    <source>
        <dbReference type="ARBA" id="ARBA00023128"/>
    </source>
</evidence>
<dbReference type="KEGG" id="lak:106155863"/>
<evidence type="ECO:0000313" key="16">
    <source>
        <dbReference type="RefSeq" id="XP_013386340.1"/>
    </source>
</evidence>
<comment type="function">
    <text evidence="11">Acts as an acyl-protein thioesterase that hydrolyzes fatty acids from acylated residues in proteins. Regulates the mitochondrial S-depalmitoylation of the nucleophilic active site residue of peroxiredoxin-5/PRDX5, a key antioxidant protein, therefore modulating mitochondrial antioxidant ability. Also catalyzes the deglucuronidation of mycophenolic acid acyl-glucuronide, an active metabolite of the immunosuppressant drug mycophenolate.</text>
</comment>
<keyword evidence="4" id="KW-0809">Transit peptide</keyword>
<comment type="subcellular location">
    <subcellularLocation>
        <location evidence="1">Mitochondrion</location>
    </subcellularLocation>
</comment>
<dbReference type="InterPro" id="IPR052382">
    <property type="entry name" value="ABHD10_acyl-thioesterase"/>
</dbReference>
<evidence type="ECO:0000256" key="2">
    <source>
        <dbReference type="ARBA" id="ARBA00012423"/>
    </source>
</evidence>
<dbReference type="GO" id="GO:0008474">
    <property type="term" value="F:palmitoyl-(protein) hydrolase activity"/>
    <property type="evidence" value="ECO:0007669"/>
    <property type="project" value="UniProtKB-EC"/>
</dbReference>
<dbReference type="EC" id="3.1.2.22" evidence="2"/>
<evidence type="ECO:0000259" key="14">
    <source>
        <dbReference type="Pfam" id="PF00561"/>
    </source>
</evidence>
<gene>
    <name evidence="16" type="primary">LOC106155863</name>
</gene>
<feature type="domain" description="AB hydrolase-1" evidence="14">
    <location>
        <begin position="92"/>
        <end position="179"/>
    </location>
</feature>
<organism evidence="15 16">
    <name type="scientific">Lingula anatina</name>
    <name type="common">Brachiopod</name>
    <name type="synonym">Lingula unguis</name>
    <dbReference type="NCBI Taxonomy" id="7574"/>
    <lineage>
        <taxon>Eukaryota</taxon>
        <taxon>Metazoa</taxon>
        <taxon>Spiralia</taxon>
        <taxon>Lophotrochozoa</taxon>
        <taxon>Brachiopoda</taxon>
        <taxon>Linguliformea</taxon>
        <taxon>Lingulata</taxon>
        <taxon>Lingulida</taxon>
        <taxon>Linguloidea</taxon>
        <taxon>Lingulidae</taxon>
        <taxon>Lingula</taxon>
    </lineage>
</organism>
<dbReference type="ESTHER" id="linun-a0a1s3hjn7">
    <property type="family name" value="ABHD10"/>
</dbReference>
<evidence type="ECO:0000313" key="15">
    <source>
        <dbReference type="Proteomes" id="UP000085678"/>
    </source>
</evidence>
<evidence type="ECO:0000256" key="6">
    <source>
        <dbReference type="ARBA" id="ARBA00039132"/>
    </source>
</evidence>
<comment type="catalytic activity">
    <reaction evidence="13">
        <text>mycophenolic acid O-acyl-beta-D-glucuronide + H2O = mycophenolate + D-glucuronate + H(+)</text>
        <dbReference type="Rhea" id="RHEA:34179"/>
        <dbReference type="ChEBI" id="CHEBI:15377"/>
        <dbReference type="ChEBI" id="CHEBI:15378"/>
        <dbReference type="ChEBI" id="CHEBI:58720"/>
        <dbReference type="ChEBI" id="CHEBI:62932"/>
        <dbReference type="ChEBI" id="CHEBI:66982"/>
        <dbReference type="EC" id="3.1.1.93"/>
    </reaction>
    <physiologicalReaction direction="left-to-right" evidence="13">
        <dbReference type="Rhea" id="RHEA:34180"/>
    </physiologicalReaction>
</comment>
<evidence type="ECO:0000256" key="7">
    <source>
        <dbReference type="ARBA" id="ARBA00039314"/>
    </source>
</evidence>
<keyword evidence="3" id="KW-0378">Hydrolase</keyword>
<dbReference type="STRING" id="7574.A0A1S3HJN7"/>
<dbReference type="SUPFAM" id="SSF53474">
    <property type="entry name" value="alpha/beta-Hydrolases"/>
    <property type="match status" value="1"/>
</dbReference>
<dbReference type="EC" id="3.1.1.93" evidence="6"/>
<dbReference type="PANTHER" id="PTHR16138:SF7">
    <property type="entry name" value="PALMITOYL-PROTEIN THIOESTERASE ABHD10, MITOCHONDRIAL"/>
    <property type="match status" value="1"/>
</dbReference>
<evidence type="ECO:0000256" key="9">
    <source>
        <dbReference type="ARBA" id="ARBA00042645"/>
    </source>
</evidence>
<evidence type="ECO:0000256" key="4">
    <source>
        <dbReference type="ARBA" id="ARBA00022946"/>
    </source>
</evidence>
<dbReference type="Proteomes" id="UP000085678">
    <property type="component" value="Unplaced"/>
</dbReference>